<feature type="signal peptide" evidence="1">
    <location>
        <begin position="1"/>
        <end position="22"/>
    </location>
</feature>
<evidence type="ECO:0000313" key="3">
    <source>
        <dbReference type="EMBL" id="MCX7570204.1"/>
    </source>
</evidence>
<gene>
    <name evidence="3" type="ORF">OS242_09545</name>
</gene>
<dbReference type="PANTHER" id="PTHR40032">
    <property type="entry name" value="EXPORTED PROTEIN-RELATED"/>
    <property type="match status" value="1"/>
</dbReference>
<keyword evidence="4" id="KW-1185">Reference proteome</keyword>
<name>A0ABT3WZX6_9BACL</name>
<reference evidence="3 4" key="1">
    <citation type="submission" date="2022-11" db="EMBL/GenBank/DDBJ databases">
        <title>Study of microbial diversity in lake waters.</title>
        <authorList>
            <person name="Zhang J."/>
        </authorList>
    </citation>
    <scope>NUCLEOTIDE SEQUENCE [LARGE SCALE GENOMIC DNA]</scope>
    <source>
        <strain evidence="3 4">DT12</strain>
    </source>
</reference>
<protein>
    <submittedName>
        <fullName evidence="3">Amidase domain-containing protein</fullName>
    </submittedName>
</protein>
<feature type="chain" id="PRO_5047372555" evidence="1">
    <location>
        <begin position="23"/>
        <end position="227"/>
    </location>
</feature>
<dbReference type="InterPro" id="IPR024301">
    <property type="entry name" value="Amidase_6"/>
</dbReference>
<sequence>MKSKVVLTTVITTSLLTTHAYAGSYTSSNVYANSQYDRVKAKAYAEQYALTANNSGYFNYTDYGGDCTNFISQVLFHGGLPEQKVINGTIGQVDPYWWDNWFYDGKDIPNRSTSWTGAHDFRFHWANVNNIGKNRAYKYTVYTYQQAYDNFSQIYSDLWPGDIVQYVNDNGDTWHGQVVHRYDEYGNLFVAQHTYNAKDLSLKGRIKSRLDIGDKGWFVTYRIKATS</sequence>
<organism evidence="3 4">
    <name type="scientific">Tumebacillus lacus</name>
    <dbReference type="NCBI Taxonomy" id="2995335"/>
    <lineage>
        <taxon>Bacteria</taxon>
        <taxon>Bacillati</taxon>
        <taxon>Bacillota</taxon>
        <taxon>Bacilli</taxon>
        <taxon>Bacillales</taxon>
        <taxon>Alicyclobacillaceae</taxon>
        <taxon>Tumebacillus</taxon>
    </lineage>
</organism>
<proteinExistence type="predicted"/>
<dbReference type="Pfam" id="PF12671">
    <property type="entry name" value="Amidase_6"/>
    <property type="match status" value="1"/>
</dbReference>
<comment type="caution">
    <text evidence="3">The sequence shown here is derived from an EMBL/GenBank/DDBJ whole genome shotgun (WGS) entry which is preliminary data.</text>
</comment>
<accession>A0ABT3WZX6</accession>
<dbReference type="PANTHER" id="PTHR40032:SF1">
    <property type="entry name" value="EXPORTED PROTEIN"/>
    <property type="match status" value="1"/>
</dbReference>
<evidence type="ECO:0000259" key="2">
    <source>
        <dbReference type="Pfam" id="PF12671"/>
    </source>
</evidence>
<feature type="domain" description="Putative amidase" evidence="2">
    <location>
        <begin position="35"/>
        <end position="203"/>
    </location>
</feature>
<dbReference type="RefSeq" id="WP_267151456.1">
    <property type="nucleotide sequence ID" value="NZ_JAPMLT010000004.1"/>
</dbReference>
<keyword evidence="1" id="KW-0732">Signal</keyword>
<evidence type="ECO:0000256" key="1">
    <source>
        <dbReference type="SAM" id="SignalP"/>
    </source>
</evidence>
<evidence type="ECO:0000313" key="4">
    <source>
        <dbReference type="Proteomes" id="UP001208017"/>
    </source>
</evidence>
<dbReference type="EMBL" id="JAPMLT010000004">
    <property type="protein sequence ID" value="MCX7570204.1"/>
    <property type="molecule type" value="Genomic_DNA"/>
</dbReference>
<dbReference type="Proteomes" id="UP001208017">
    <property type="component" value="Unassembled WGS sequence"/>
</dbReference>